<feature type="transmembrane region" description="Helical" evidence="6">
    <location>
        <begin position="59"/>
        <end position="79"/>
    </location>
</feature>
<feature type="transmembrane region" description="Helical" evidence="6">
    <location>
        <begin position="294"/>
        <end position="314"/>
    </location>
</feature>
<evidence type="ECO:0000256" key="4">
    <source>
        <dbReference type="ARBA" id="ARBA00022989"/>
    </source>
</evidence>
<dbReference type="EMBL" id="FOXO01000029">
    <property type="protein sequence ID" value="SFQ27941.1"/>
    <property type="molecule type" value="Genomic_DNA"/>
</dbReference>
<feature type="transmembrane region" description="Helical" evidence="6">
    <location>
        <begin position="252"/>
        <end position="273"/>
    </location>
</feature>
<feature type="transmembrane region" description="Helical" evidence="6">
    <location>
        <begin position="386"/>
        <end position="407"/>
    </location>
</feature>
<evidence type="ECO:0000256" key="6">
    <source>
        <dbReference type="SAM" id="Phobius"/>
    </source>
</evidence>
<evidence type="ECO:0000256" key="1">
    <source>
        <dbReference type="ARBA" id="ARBA00004651"/>
    </source>
</evidence>
<feature type="transmembrane region" description="Helical" evidence="6">
    <location>
        <begin position="427"/>
        <end position="443"/>
    </location>
</feature>
<protein>
    <submittedName>
        <fullName evidence="7">Membrane protein involved in the export of O-antigen and teichoic acid</fullName>
    </submittedName>
</protein>
<feature type="transmembrane region" description="Helical" evidence="6">
    <location>
        <begin position="181"/>
        <end position="202"/>
    </location>
</feature>
<evidence type="ECO:0000256" key="5">
    <source>
        <dbReference type="ARBA" id="ARBA00023136"/>
    </source>
</evidence>
<feature type="transmembrane region" description="Helical" evidence="6">
    <location>
        <begin position="214"/>
        <end position="232"/>
    </location>
</feature>
<dbReference type="PANTHER" id="PTHR30250">
    <property type="entry name" value="PST FAMILY PREDICTED COLANIC ACID TRANSPORTER"/>
    <property type="match status" value="1"/>
</dbReference>
<evidence type="ECO:0000313" key="7">
    <source>
        <dbReference type="EMBL" id="SFQ27941.1"/>
    </source>
</evidence>
<feature type="transmembrane region" description="Helical" evidence="6">
    <location>
        <begin position="326"/>
        <end position="349"/>
    </location>
</feature>
<feature type="transmembrane region" description="Helical" evidence="6">
    <location>
        <begin position="449"/>
        <end position="465"/>
    </location>
</feature>
<dbReference type="OrthoDB" id="9180265at2"/>
<accession>A0A1I5X7S8</accession>
<keyword evidence="5 6" id="KW-0472">Membrane</keyword>
<dbReference type="Pfam" id="PF01943">
    <property type="entry name" value="Polysacc_synt"/>
    <property type="match status" value="1"/>
</dbReference>
<evidence type="ECO:0000256" key="3">
    <source>
        <dbReference type="ARBA" id="ARBA00022692"/>
    </source>
</evidence>
<dbReference type="Proteomes" id="UP000182624">
    <property type="component" value="Unassembled WGS sequence"/>
</dbReference>
<feature type="transmembrane region" description="Helical" evidence="6">
    <location>
        <begin position="20"/>
        <end position="39"/>
    </location>
</feature>
<keyword evidence="3 6" id="KW-0812">Transmembrane</keyword>
<dbReference type="AlphaFoldDB" id="A0A1I5X7S8"/>
<keyword evidence="2" id="KW-1003">Cell membrane</keyword>
<sequence length="479" mass="55031">MALYLDKIKKAPIQVKASFLFFAGLAIQKVSTALSLMLFTRLMQSDQYGHYSIFNSWLSIWRIFITLCLSAGIYMQGLVKFEDDRKKFESSIQGLSFFLCTIWLFIYVVFRKYINLFFGFSTFQMIMAFGIIWSSATFDFWSASERVEYRCKRILVLSLIVALVKPLICYFGIVYSSDKVTGWILGIAVTDLIFFSWSFISVMSKGGVFFDKSYWIYAVTFSIPLIPHYLSQTVLNSADRIMIGRMVGDSEAGIYNLSYSIAMMLTMISKAIVSMLNPWIYKKIKAKRVNDIENVGYLSLCGMAMVNLLLIALAPEIVSIIAPPDYYEAVWIVPPIAISSFFMFSYDLFSEFAFYYNKTIRIMFASIIGAVLNIILNLIFIRIWGYFAAAYTTLLCFMIYAIIHYLLMNKISKQYIQEKPVYDWRKLIIISAMFMALGFGYMYSYGNMAARLGISMLLIVILGLGRKKLMSLIRSTMNE</sequence>
<reference evidence="8" key="1">
    <citation type="submission" date="2016-10" db="EMBL/GenBank/DDBJ databases">
        <authorList>
            <person name="Varghese N."/>
            <person name="Submissions S."/>
        </authorList>
    </citation>
    <scope>NUCLEOTIDE SEQUENCE [LARGE SCALE GENOMIC DNA]</scope>
    <source>
        <strain evidence="8">P18</strain>
    </source>
</reference>
<proteinExistence type="predicted"/>
<keyword evidence="8" id="KW-1185">Reference proteome</keyword>
<evidence type="ECO:0000256" key="2">
    <source>
        <dbReference type="ARBA" id="ARBA00022475"/>
    </source>
</evidence>
<dbReference type="InterPro" id="IPR050833">
    <property type="entry name" value="Poly_Biosynth_Transport"/>
</dbReference>
<gene>
    <name evidence="7" type="ORF">SAMN04487928_1299</name>
</gene>
<name>A0A1I5X7S8_9FIRM</name>
<keyword evidence="4 6" id="KW-1133">Transmembrane helix</keyword>
<dbReference type="InterPro" id="IPR002797">
    <property type="entry name" value="Polysacc_synth"/>
</dbReference>
<comment type="subcellular location">
    <subcellularLocation>
        <location evidence="1">Cell membrane</location>
        <topology evidence="1">Multi-pass membrane protein</topology>
    </subcellularLocation>
</comment>
<organism evidence="7 8">
    <name type="scientific">Butyrivibrio proteoclasticus</name>
    <dbReference type="NCBI Taxonomy" id="43305"/>
    <lineage>
        <taxon>Bacteria</taxon>
        <taxon>Bacillati</taxon>
        <taxon>Bacillota</taxon>
        <taxon>Clostridia</taxon>
        <taxon>Lachnospirales</taxon>
        <taxon>Lachnospiraceae</taxon>
        <taxon>Butyrivibrio</taxon>
    </lineage>
</organism>
<evidence type="ECO:0000313" key="8">
    <source>
        <dbReference type="Proteomes" id="UP000182624"/>
    </source>
</evidence>
<feature type="transmembrane region" description="Helical" evidence="6">
    <location>
        <begin position="91"/>
        <end position="110"/>
    </location>
</feature>
<feature type="transmembrane region" description="Helical" evidence="6">
    <location>
        <begin position="154"/>
        <end position="175"/>
    </location>
</feature>
<feature type="transmembrane region" description="Helical" evidence="6">
    <location>
        <begin position="361"/>
        <end position="380"/>
    </location>
</feature>
<dbReference type="GO" id="GO:0005886">
    <property type="term" value="C:plasma membrane"/>
    <property type="evidence" value="ECO:0007669"/>
    <property type="project" value="UniProtKB-SubCell"/>
</dbReference>
<dbReference type="PANTHER" id="PTHR30250:SF11">
    <property type="entry name" value="O-ANTIGEN TRANSPORTER-RELATED"/>
    <property type="match status" value="1"/>
</dbReference>
<feature type="transmembrane region" description="Helical" evidence="6">
    <location>
        <begin position="116"/>
        <end position="142"/>
    </location>
</feature>
<dbReference type="RefSeq" id="WP_074890765.1">
    <property type="nucleotide sequence ID" value="NZ_FOXO01000029.1"/>
</dbReference>